<gene>
    <name evidence="3" type="ORF">ACHAWU_010402</name>
</gene>
<keyword evidence="4" id="KW-1185">Reference proteome</keyword>
<sequence length="226" mass="24655">MGEDVASVSSTTSTKLTSSTTAGSSQAPTLIISGSGRGKRNNNNRSNDMSGADWRHLLRDFTSEVFDLMGDWAYLYAICHRDYDGDGNGDSDPTAATPVLGLQFDYLAITRVTLGFCILSSVLFTWTMITSLGRGCLKWNSVCCNCTVSRISLMSIILEDLPQFCLVFYIDYSYAGGLTPSGVMNICSSVPAFVNRATRKIDEIEAEEDTMDGDVIDAYKNYNAMP</sequence>
<keyword evidence="2" id="KW-0472">Membrane</keyword>
<feature type="compositionally biased region" description="Low complexity" evidence="1">
    <location>
        <begin position="7"/>
        <end position="25"/>
    </location>
</feature>
<accession>A0ABD3MMD3</accession>
<proteinExistence type="predicted"/>
<dbReference type="EMBL" id="JALLBG020000097">
    <property type="protein sequence ID" value="KAL3765211.1"/>
    <property type="molecule type" value="Genomic_DNA"/>
</dbReference>
<dbReference type="Proteomes" id="UP001530293">
    <property type="component" value="Unassembled WGS sequence"/>
</dbReference>
<evidence type="ECO:0000256" key="1">
    <source>
        <dbReference type="SAM" id="MobiDB-lite"/>
    </source>
</evidence>
<name>A0ABD3MMD3_9STRA</name>
<protein>
    <submittedName>
        <fullName evidence="3">Uncharacterized protein</fullName>
    </submittedName>
</protein>
<keyword evidence="2" id="KW-1133">Transmembrane helix</keyword>
<evidence type="ECO:0000256" key="2">
    <source>
        <dbReference type="SAM" id="Phobius"/>
    </source>
</evidence>
<feature type="region of interest" description="Disordered" evidence="1">
    <location>
        <begin position="1"/>
        <end position="47"/>
    </location>
</feature>
<reference evidence="3 4" key="1">
    <citation type="submission" date="2024-10" db="EMBL/GenBank/DDBJ databases">
        <title>Updated reference genomes for cyclostephanoid diatoms.</title>
        <authorList>
            <person name="Roberts W.R."/>
            <person name="Alverson A.J."/>
        </authorList>
    </citation>
    <scope>NUCLEOTIDE SEQUENCE [LARGE SCALE GENOMIC DNA]</scope>
    <source>
        <strain evidence="3 4">AJA232-27</strain>
    </source>
</reference>
<comment type="caution">
    <text evidence="3">The sequence shown here is derived from an EMBL/GenBank/DDBJ whole genome shotgun (WGS) entry which is preliminary data.</text>
</comment>
<dbReference type="AlphaFoldDB" id="A0ABD3MMD3"/>
<keyword evidence="2" id="KW-0812">Transmembrane</keyword>
<evidence type="ECO:0000313" key="3">
    <source>
        <dbReference type="EMBL" id="KAL3765211.1"/>
    </source>
</evidence>
<feature type="transmembrane region" description="Helical" evidence="2">
    <location>
        <begin position="108"/>
        <end position="129"/>
    </location>
</feature>
<organism evidence="3 4">
    <name type="scientific">Discostella pseudostelligera</name>
    <dbReference type="NCBI Taxonomy" id="259834"/>
    <lineage>
        <taxon>Eukaryota</taxon>
        <taxon>Sar</taxon>
        <taxon>Stramenopiles</taxon>
        <taxon>Ochrophyta</taxon>
        <taxon>Bacillariophyta</taxon>
        <taxon>Coscinodiscophyceae</taxon>
        <taxon>Thalassiosirophycidae</taxon>
        <taxon>Stephanodiscales</taxon>
        <taxon>Stephanodiscaceae</taxon>
        <taxon>Discostella</taxon>
    </lineage>
</organism>
<evidence type="ECO:0000313" key="4">
    <source>
        <dbReference type="Proteomes" id="UP001530293"/>
    </source>
</evidence>